<sequence length="87" mass="9995">MQGLVDAAVVVEAMVVPTLDFKGFKEFFHDEFFFRLWQTKFVVQEILETRMGVRKSVNAKSRETSSTCVGFPMVQEYLDMSGIYDGK</sequence>
<name>A0A366HP10_9BACT</name>
<dbReference type="AlphaFoldDB" id="A0A366HP10"/>
<reference evidence="1 2" key="1">
    <citation type="submission" date="2018-06" db="EMBL/GenBank/DDBJ databases">
        <title>Genomic Encyclopedia of Type Strains, Phase IV (KMG-IV): sequencing the most valuable type-strain genomes for metagenomic binning, comparative biology and taxonomic classification.</title>
        <authorList>
            <person name="Goeker M."/>
        </authorList>
    </citation>
    <scope>NUCLEOTIDE SEQUENCE [LARGE SCALE GENOMIC DNA]</scope>
    <source>
        <strain evidence="1 2">DSM 25532</strain>
    </source>
</reference>
<keyword evidence="2" id="KW-1185">Reference proteome</keyword>
<dbReference type="Proteomes" id="UP000253426">
    <property type="component" value="Unassembled WGS sequence"/>
</dbReference>
<evidence type="ECO:0000313" key="1">
    <source>
        <dbReference type="EMBL" id="RBP45227.1"/>
    </source>
</evidence>
<protein>
    <submittedName>
        <fullName evidence="1">Uncharacterized protein</fullName>
    </submittedName>
</protein>
<organism evidence="1 2">
    <name type="scientific">Roseimicrobium gellanilyticum</name>
    <dbReference type="NCBI Taxonomy" id="748857"/>
    <lineage>
        <taxon>Bacteria</taxon>
        <taxon>Pseudomonadati</taxon>
        <taxon>Verrucomicrobiota</taxon>
        <taxon>Verrucomicrobiia</taxon>
        <taxon>Verrucomicrobiales</taxon>
        <taxon>Verrucomicrobiaceae</taxon>
        <taxon>Roseimicrobium</taxon>
    </lineage>
</organism>
<dbReference type="EMBL" id="QNRR01000003">
    <property type="protein sequence ID" value="RBP45227.1"/>
    <property type="molecule type" value="Genomic_DNA"/>
</dbReference>
<comment type="caution">
    <text evidence="1">The sequence shown here is derived from an EMBL/GenBank/DDBJ whole genome shotgun (WGS) entry which is preliminary data.</text>
</comment>
<proteinExistence type="predicted"/>
<gene>
    <name evidence="1" type="ORF">DES53_103225</name>
</gene>
<accession>A0A366HP10</accession>
<evidence type="ECO:0000313" key="2">
    <source>
        <dbReference type="Proteomes" id="UP000253426"/>
    </source>
</evidence>